<evidence type="ECO:0008006" key="3">
    <source>
        <dbReference type="Google" id="ProtNLM"/>
    </source>
</evidence>
<protein>
    <recommendedName>
        <fullName evidence="3">Retropepsins domain-containing protein</fullName>
    </recommendedName>
</protein>
<proteinExistence type="predicted"/>
<accession>A0A371GA83</accession>
<keyword evidence="2" id="KW-1185">Reference proteome</keyword>
<evidence type="ECO:0000313" key="2">
    <source>
        <dbReference type="Proteomes" id="UP000257109"/>
    </source>
</evidence>
<name>A0A371GA83_MUCPR</name>
<feature type="non-terminal residue" evidence="1">
    <location>
        <position position="1"/>
    </location>
</feature>
<dbReference type="EMBL" id="QJKJ01006229">
    <property type="protein sequence ID" value="RDX87441.1"/>
    <property type="molecule type" value="Genomic_DNA"/>
</dbReference>
<comment type="caution">
    <text evidence="1">The sequence shown here is derived from an EMBL/GenBank/DDBJ whole genome shotgun (WGS) entry which is preliminary data.</text>
</comment>
<organism evidence="1 2">
    <name type="scientific">Mucuna pruriens</name>
    <name type="common">Velvet bean</name>
    <name type="synonym">Dolichos pruriens</name>
    <dbReference type="NCBI Taxonomy" id="157652"/>
    <lineage>
        <taxon>Eukaryota</taxon>
        <taxon>Viridiplantae</taxon>
        <taxon>Streptophyta</taxon>
        <taxon>Embryophyta</taxon>
        <taxon>Tracheophyta</taxon>
        <taxon>Spermatophyta</taxon>
        <taxon>Magnoliopsida</taxon>
        <taxon>eudicotyledons</taxon>
        <taxon>Gunneridae</taxon>
        <taxon>Pentapetalae</taxon>
        <taxon>rosids</taxon>
        <taxon>fabids</taxon>
        <taxon>Fabales</taxon>
        <taxon>Fabaceae</taxon>
        <taxon>Papilionoideae</taxon>
        <taxon>50 kb inversion clade</taxon>
        <taxon>NPAAA clade</taxon>
        <taxon>indigoferoid/millettioid clade</taxon>
        <taxon>Phaseoleae</taxon>
        <taxon>Mucuna</taxon>
    </lineage>
</organism>
<dbReference type="OrthoDB" id="1748810at2759"/>
<gene>
    <name evidence="1" type="ORF">CR513_31090</name>
</gene>
<dbReference type="AlphaFoldDB" id="A0A371GA83"/>
<evidence type="ECO:0000313" key="1">
    <source>
        <dbReference type="EMBL" id="RDX87441.1"/>
    </source>
</evidence>
<reference evidence="1" key="1">
    <citation type="submission" date="2018-05" db="EMBL/GenBank/DDBJ databases">
        <title>Draft genome of Mucuna pruriens seed.</title>
        <authorList>
            <person name="Nnadi N.E."/>
            <person name="Vos R."/>
            <person name="Hasami M.H."/>
            <person name="Devisetty U.K."/>
            <person name="Aguiy J.C."/>
        </authorList>
    </citation>
    <scope>NUCLEOTIDE SEQUENCE [LARGE SCALE GENOMIC DNA]</scope>
    <source>
        <strain evidence="1">JCA_2017</strain>
    </source>
</reference>
<dbReference type="Proteomes" id="UP000257109">
    <property type="component" value="Unassembled WGS sequence"/>
</dbReference>
<sequence length="195" mass="22721">MNRFKPTNQQATVKDLQEEIKILKQEIQQLKTNDIALDYRMLELDGKELVKKQKGKEKVVYEEIETDEEDKEEPYINILNLITTHKWHIEITLVIKEEIFKITALIDLELIANGSKMNIQYKLSNTRVCKGQICYNTSFVLVKNINTSMILGTSFLTLLYPCHVTETGLITKTLNKEICFEFIKPPKTRELNVLK</sequence>